<keyword evidence="2 7" id="KW-0489">Methyltransferase</keyword>
<dbReference type="GO" id="GO:0008168">
    <property type="term" value="F:methyltransferase activity"/>
    <property type="evidence" value="ECO:0007669"/>
    <property type="project" value="UniProtKB-KW"/>
</dbReference>
<feature type="active site" evidence="7">
    <location>
        <position position="75"/>
    </location>
</feature>
<evidence type="ECO:0000313" key="10">
    <source>
        <dbReference type="Proteomes" id="UP000238924"/>
    </source>
</evidence>
<dbReference type="CDD" id="cd00315">
    <property type="entry name" value="Cyt_C5_DNA_methylase"/>
    <property type="match status" value="1"/>
</dbReference>
<dbReference type="InterPro" id="IPR001525">
    <property type="entry name" value="C5_MeTfrase"/>
</dbReference>
<dbReference type="Gene3D" id="3.40.50.150">
    <property type="entry name" value="Vaccinia Virus protein VP39"/>
    <property type="match status" value="1"/>
</dbReference>
<comment type="catalytic activity">
    <reaction evidence="6">
        <text>a 2'-deoxycytidine in DNA + S-adenosyl-L-methionine = a 5-methyl-2'-deoxycytidine in DNA + S-adenosyl-L-homocysteine + H(+)</text>
        <dbReference type="Rhea" id="RHEA:13681"/>
        <dbReference type="Rhea" id="RHEA-COMP:11369"/>
        <dbReference type="Rhea" id="RHEA-COMP:11370"/>
        <dbReference type="ChEBI" id="CHEBI:15378"/>
        <dbReference type="ChEBI" id="CHEBI:57856"/>
        <dbReference type="ChEBI" id="CHEBI:59789"/>
        <dbReference type="ChEBI" id="CHEBI:85452"/>
        <dbReference type="ChEBI" id="CHEBI:85454"/>
        <dbReference type="EC" id="2.1.1.37"/>
    </reaction>
</comment>
<organism evidence="9 10">
    <name type="scientific">Brachyspira murdochii</name>
    <dbReference type="NCBI Taxonomy" id="84378"/>
    <lineage>
        <taxon>Bacteria</taxon>
        <taxon>Pseudomonadati</taxon>
        <taxon>Spirochaetota</taxon>
        <taxon>Spirochaetia</taxon>
        <taxon>Brachyspirales</taxon>
        <taxon>Brachyspiraceae</taxon>
        <taxon>Brachyspira</taxon>
    </lineage>
</organism>
<dbReference type="Proteomes" id="UP000238924">
    <property type="component" value="Unassembled WGS sequence"/>
</dbReference>
<evidence type="ECO:0000256" key="1">
    <source>
        <dbReference type="ARBA" id="ARBA00011975"/>
    </source>
</evidence>
<keyword evidence="3 7" id="KW-0808">Transferase</keyword>
<evidence type="ECO:0000313" key="9">
    <source>
        <dbReference type="EMBL" id="PPS22346.1"/>
    </source>
</evidence>
<dbReference type="InterPro" id="IPR029063">
    <property type="entry name" value="SAM-dependent_MTases_sf"/>
</dbReference>
<dbReference type="EC" id="2.1.1.37" evidence="1"/>
<sequence length="332" mass="38023">MTDFSIISLFSGAGGLDLGFKNAGFKTIWANEYDKTIWDTFKYNFPDVELNTQNITDVESKYIPNSIGLIGGPPCQSWSEAGSGRGINDSRGKLFYDYIRILKEKQPKFFLVENVVGILAKKHNEAFNNFLLEFKNANYHISCKLLDANDYGVPETRKRVIIVGYHNSINKTFVFPTPEKYKPTLKDAIYDLPPAVSAKDKNKSNGDLEIPNHEYMNGSFSTIYMSRNRVRSWDEPSFTIQAGGRHAPIHPQAPKMVFVEKDKYIFAKGYENQYRRLSVRECARIQTFPDSFVFKYNNISDGYKMIGNAVPVNLAFHIAKKIMKDLENYNEY</sequence>
<proteinExistence type="inferred from homology"/>
<dbReference type="PANTHER" id="PTHR10629:SF52">
    <property type="entry name" value="DNA (CYTOSINE-5)-METHYLTRANSFERASE 1"/>
    <property type="match status" value="1"/>
</dbReference>
<dbReference type="RefSeq" id="WP_104618300.1">
    <property type="nucleotide sequence ID" value="NZ_JAWLPZ010000009.1"/>
</dbReference>
<dbReference type="NCBIfam" id="TIGR00675">
    <property type="entry name" value="dcm"/>
    <property type="match status" value="1"/>
</dbReference>
<evidence type="ECO:0000256" key="6">
    <source>
        <dbReference type="ARBA" id="ARBA00047422"/>
    </source>
</evidence>
<gene>
    <name evidence="9" type="ORF">DJ52_05460</name>
</gene>
<dbReference type="InterPro" id="IPR050390">
    <property type="entry name" value="C5-Methyltransferase"/>
</dbReference>
<comment type="caution">
    <text evidence="9">The sequence shown here is derived from an EMBL/GenBank/DDBJ whole genome shotgun (WGS) entry which is preliminary data.</text>
</comment>
<dbReference type="Pfam" id="PF00145">
    <property type="entry name" value="DNA_methylase"/>
    <property type="match status" value="1"/>
</dbReference>
<evidence type="ECO:0000256" key="5">
    <source>
        <dbReference type="ARBA" id="ARBA00022747"/>
    </source>
</evidence>
<evidence type="ECO:0000256" key="2">
    <source>
        <dbReference type="ARBA" id="ARBA00022603"/>
    </source>
</evidence>
<reference evidence="9 10" key="1">
    <citation type="submission" date="2014-04" db="EMBL/GenBank/DDBJ databases">
        <title>Whole genome sequence of 'Brachyspira hampsonii' D13-03603F2.</title>
        <authorList>
            <person name="Patterson A.H."/>
            <person name="Chaban B."/>
            <person name="Fernando C."/>
            <person name="Harding J.C."/>
            <person name="Hill J.E."/>
        </authorList>
    </citation>
    <scope>NUCLEOTIDE SEQUENCE [LARGE SCALE GENOMIC DNA]</scope>
    <source>
        <strain evidence="9 10">D13-03603F2</strain>
    </source>
</reference>
<dbReference type="GO" id="GO:0032259">
    <property type="term" value="P:methylation"/>
    <property type="evidence" value="ECO:0007669"/>
    <property type="project" value="UniProtKB-KW"/>
</dbReference>
<dbReference type="PRINTS" id="PR00105">
    <property type="entry name" value="C5METTRFRASE"/>
</dbReference>
<dbReference type="PROSITE" id="PS00095">
    <property type="entry name" value="C5_MTASE_2"/>
    <property type="match status" value="1"/>
</dbReference>
<protein>
    <recommendedName>
        <fullName evidence="1">DNA (cytosine-5-)-methyltransferase</fullName>
        <ecNumber evidence="1">2.1.1.37</ecNumber>
    </recommendedName>
</protein>
<dbReference type="PANTHER" id="PTHR10629">
    <property type="entry name" value="CYTOSINE-SPECIFIC METHYLTRANSFERASE"/>
    <property type="match status" value="1"/>
</dbReference>
<dbReference type="EMBL" id="JJMJ01000079">
    <property type="protein sequence ID" value="PPS22346.1"/>
    <property type="molecule type" value="Genomic_DNA"/>
</dbReference>
<accession>A0ABX5B4X7</accession>
<keyword evidence="5" id="KW-0680">Restriction system</keyword>
<comment type="similarity">
    <text evidence="7 8">Belongs to the class I-like SAM-binding methyltransferase superfamily. C5-methyltransferase family.</text>
</comment>
<name>A0ABX5B4X7_9SPIR</name>
<dbReference type="InterPro" id="IPR031303">
    <property type="entry name" value="C5_meth_CS"/>
</dbReference>
<keyword evidence="10" id="KW-1185">Reference proteome</keyword>
<evidence type="ECO:0000256" key="3">
    <source>
        <dbReference type="ARBA" id="ARBA00022679"/>
    </source>
</evidence>
<evidence type="ECO:0000256" key="4">
    <source>
        <dbReference type="ARBA" id="ARBA00022691"/>
    </source>
</evidence>
<dbReference type="SUPFAM" id="SSF53335">
    <property type="entry name" value="S-adenosyl-L-methionine-dependent methyltransferases"/>
    <property type="match status" value="1"/>
</dbReference>
<dbReference type="PROSITE" id="PS51679">
    <property type="entry name" value="SAM_MT_C5"/>
    <property type="match status" value="1"/>
</dbReference>
<evidence type="ECO:0000256" key="8">
    <source>
        <dbReference type="RuleBase" id="RU000416"/>
    </source>
</evidence>
<keyword evidence="4 7" id="KW-0949">S-adenosyl-L-methionine</keyword>
<dbReference type="Gene3D" id="3.90.120.10">
    <property type="entry name" value="DNA Methylase, subunit A, domain 2"/>
    <property type="match status" value="1"/>
</dbReference>
<evidence type="ECO:0000256" key="7">
    <source>
        <dbReference type="PROSITE-ProRule" id="PRU01016"/>
    </source>
</evidence>